<dbReference type="InterPro" id="IPR050486">
    <property type="entry name" value="Mannose-1P_guanyltransferase"/>
</dbReference>
<reference evidence="3" key="1">
    <citation type="submission" date="2020-05" db="EMBL/GenBank/DDBJ databases">
        <authorList>
            <person name="Chiriac C."/>
            <person name="Salcher M."/>
            <person name="Ghai R."/>
            <person name="Kavagutti S V."/>
        </authorList>
    </citation>
    <scope>NUCLEOTIDE SEQUENCE</scope>
</reference>
<protein>
    <submittedName>
        <fullName evidence="3">Unannotated protein</fullName>
    </submittedName>
</protein>
<proteinExistence type="predicted"/>
<dbReference type="Pfam" id="PF24894">
    <property type="entry name" value="Hexapep_GlmU"/>
    <property type="match status" value="1"/>
</dbReference>
<dbReference type="InterPro" id="IPR029044">
    <property type="entry name" value="Nucleotide-diphossugar_trans"/>
</dbReference>
<dbReference type="Gene3D" id="2.160.10.10">
    <property type="entry name" value="Hexapeptide repeat proteins"/>
    <property type="match status" value="1"/>
</dbReference>
<evidence type="ECO:0000259" key="2">
    <source>
        <dbReference type="Pfam" id="PF24894"/>
    </source>
</evidence>
<evidence type="ECO:0000313" key="3">
    <source>
        <dbReference type="EMBL" id="CAB4791698.1"/>
    </source>
</evidence>
<evidence type="ECO:0000259" key="1">
    <source>
        <dbReference type="Pfam" id="PF00483"/>
    </source>
</evidence>
<gene>
    <name evidence="3" type="ORF">UFOPK2992_00488</name>
</gene>
<dbReference type="PANTHER" id="PTHR22572">
    <property type="entry name" value="SUGAR-1-PHOSPHATE GUANYL TRANSFERASE"/>
    <property type="match status" value="1"/>
</dbReference>
<dbReference type="AlphaFoldDB" id="A0A6J6X8W1"/>
<sequence>MRAVVLVGGFGTRLRPLTLSVPKPMLPVGHVAIIERLIENLVRGGVTDVTLALGFRPEPFMQAFPDGTCAGATLTYAVEPEPLDTGGAIRFAALFAGIDSTFVVANGDVLTDLDVGALVHFHRSSGAEATLHLTPVEDPSAFGVVDQEPSGLVRRFIEKPPPGTSPSKLINAGTYVFEPSVIARIPDGRKVSIEREIFPALVADQTLWAMATNDYWIDTGQPDLYLKANLDVITRLRAEHSWAHGVAEGAVIGAGVALSDTVVADGASIGDGADVSDSVLLAGSSVGPGAHVRHSVVMGHIGARAVISNCVIGAGIEIADGTHHTDERIPAPSA</sequence>
<dbReference type="SUPFAM" id="SSF53448">
    <property type="entry name" value="Nucleotide-diphospho-sugar transferases"/>
    <property type="match status" value="1"/>
</dbReference>
<dbReference type="EMBL" id="CAFAAI010000062">
    <property type="protein sequence ID" value="CAB4791698.1"/>
    <property type="molecule type" value="Genomic_DNA"/>
</dbReference>
<dbReference type="Pfam" id="PF00483">
    <property type="entry name" value="NTP_transferase"/>
    <property type="match status" value="1"/>
</dbReference>
<feature type="domain" description="Glucose-1-phosphate adenylyltransferase/Bifunctional protein GlmU-like C-terminal hexapeptide" evidence="2">
    <location>
        <begin position="258"/>
        <end position="322"/>
    </location>
</feature>
<feature type="domain" description="Nucleotidyl transferase" evidence="1">
    <location>
        <begin position="3"/>
        <end position="232"/>
    </location>
</feature>
<organism evidence="3">
    <name type="scientific">freshwater metagenome</name>
    <dbReference type="NCBI Taxonomy" id="449393"/>
    <lineage>
        <taxon>unclassified sequences</taxon>
        <taxon>metagenomes</taxon>
        <taxon>ecological metagenomes</taxon>
    </lineage>
</organism>
<name>A0A6J6X8W1_9ZZZZ</name>
<dbReference type="InterPro" id="IPR005835">
    <property type="entry name" value="NTP_transferase_dom"/>
</dbReference>
<dbReference type="InterPro" id="IPR056818">
    <property type="entry name" value="GlmU/GlgC-like_hexapep"/>
</dbReference>
<dbReference type="Gene3D" id="3.90.550.10">
    <property type="entry name" value="Spore Coat Polysaccharide Biosynthesis Protein SpsA, Chain A"/>
    <property type="match status" value="1"/>
</dbReference>
<accession>A0A6J6X8W1</accession>
<dbReference type="CDD" id="cd04181">
    <property type="entry name" value="NTP_transferase"/>
    <property type="match status" value="1"/>
</dbReference>